<dbReference type="InterPro" id="IPR002058">
    <property type="entry name" value="PAP_assoc"/>
</dbReference>
<evidence type="ECO:0000256" key="3">
    <source>
        <dbReference type="ARBA" id="ARBA00012472"/>
    </source>
</evidence>
<sequence length="520" mass="58477">MRRAYQASKLILPLLHGNYRRSSTLPPATDKRWAGIGKEISDFARSCDTGKQAFEECKTAREQLECVIQSVGYDMNVFTFGGLVTLGLFEAGGDVDFVGILDVEPELEECGVIVSRVSRELRRFGIKCRALSRARVPVVKADRVSRALPGSPLHTLSSEGIFQFSRQLEENECFSLEKRLTEKFSALDIEWNSSHQLATVRFSSTAALVYALTHLKSFGEVEIPLRVPVDPKHGPELFRFPFDFCLSSTGLRNSYVLRNALLEYPYSRHLLLAIKKWGRETGIVNPIDGFLASYALTIMLVHFLAKSDVISKVASSSTTVSPSMNAEYTPLMECASENDANQVGFLFAKFLEYYAEVFDYKESVVCTSNVNLSKAAMGWNRQENTTGHPPFFEFCIKDPFGLDNVARNLDAFSTAYVKEAHTHALKSITNNLNNPFSFDAFLQNALKPESASRSLTERGIHSDFLTPDQFEARHVLHKMEFSERKKSIEQFGRRTVRNSKNQKFATNVTNSVLGWIKSDE</sequence>
<dbReference type="Gene3D" id="1.10.1410.10">
    <property type="match status" value="1"/>
</dbReference>
<dbReference type="GO" id="GO:0005737">
    <property type="term" value="C:cytoplasm"/>
    <property type="evidence" value="ECO:0007669"/>
    <property type="project" value="UniProtKB-ARBA"/>
</dbReference>
<dbReference type="GO" id="GO:0046872">
    <property type="term" value="F:metal ion binding"/>
    <property type="evidence" value="ECO:0007669"/>
    <property type="project" value="UniProtKB-KW"/>
</dbReference>
<proteinExistence type="predicted"/>
<evidence type="ECO:0000256" key="2">
    <source>
        <dbReference type="ARBA" id="ARBA00001946"/>
    </source>
</evidence>
<dbReference type="Gene3D" id="3.30.460.50">
    <property type="match status" value="1"/>
</dbReference>
<keyword evidence="4" id="KW-0808">Transferase</keyword>
<dbReference type="SUPFAM" id="SSF81631">
    <property type="entry name" value="PAP/OAS1 substrate-binding domain"/>
    <property type="match status" value="1"/>
</dbReference>
<dbReference type="EC" id="2.7.7.52" evidence="3"/>
<evidence type="ECO:0000259" key="8">
    <source>
        <dbReference type="Pfam" id="PF03828"/>
    </source>
</evidence>
<reference evidence="9 10" key="1">
    <citation type="submission" date="2020-08" db="EMBL/GenBank/DDBJ databases">
        <authorList>
            <person name="Newling K."/>
            <person name="Davey J."/>
            <person name="Forrester S."/>
        </authorList>
    </citation>
    <scope>NUCLEOTIDE SEQUENCE [LARGE SCALE GENOMIC DNA]</scope>
    <source>
        <strain evidence="10">Crithidia deanei Carvalho (ATCC PRA-265)</strain>
    </source>
</reference>
<dbReference type="SUPFAM" id="SSF81301">
    <property type="entry name" value="Nucleotidyltransferase"/>
    <property type="match status" value="1"/>
</dbReference>
<gene>
    <name evidence="9" type="ORF">ADEAN_000648000</name>
</gene>
<dbReference type="EMBL" id="LR877156">
    <property type="protein sequence ID" value="CAD2218987.1"/>
    <property type="molecule type" value="Genomic_DNA"/>
</dbReference>
<accession>A0A7G2CIV7</accession>
<dbReference type="PANTHER" id="PTHR12271">
    <property type="entry name" value="POLY A POLYMERASE CID PAP -RELATED"/>
    <property type="match status" value="1"/>
</dbReference>
<dbReference type="PANTHER" id="PTHR12271:SF36">
    <property type="entry name" value="PAP-ASSOCIATED DOMAIN-CONTAINING PROTEIN"/>
    <property type="match status" value="1"/>
</dbReference>
<dbReference type="AlphaFoldDB" id="A0A7G2CIV7"/>
<dbReference type="InterPro" id="IPR043519">
    <property type="entry name" value="NT_sf"/>
</dbReference>
<comment type="cofactor">
    <cofactor evidence="2">
        <name>Mg(2+)</name>
        <dbReference type="ChEBI" id="CHEBI:18420"/>
    </cofactor>
</comment>
<dbReference type="Pfam" id="PF03828">
    <property type="entry name" value="PAP_assoc"/>
    <property type="match status" value="1"/>
</dbReference>
<comment type="cofactor">
    <cofactor evidence="1">
        <name>Mn(2+)</name>
        <dbReference type="ChEBI" id="CHEBI:29035"/>
    </cofactor>
</comment>
<keyword evidence="5" id="KW-0479">Metal-binding</keyword>
<keyword evidence="6" id="KW-0460">Magnesium</keyword>
<dbReference type="Proteomes" id="UP000515908">
    <property type="component" value="Chromosome 12"/>
</dbReference>
<protein>
    <recommendedName>
        <fullName evidence="3">RNA uridylyltransferase</fullName>
        <ecNumber evidence="3">2.7.7.52</ecNumber>
    </recommendedName>
</protein>
<evidence type="ECO:0000313" key="10">
    <source>
        <dbReference type="Proteomes" id="UP000515908"/>
    </source>
</evidence>
<name>A0A7G2CIV7_9TRYP</name>
<dbReference type="OrthoDB" id="407432at2759"/>
<comment type="catalytic activity">
    <reaction evidence="7">
        <text>RNA(n) + UTP = RNA(n)-3'-uridine ribonucleotide + diphosphate</text>
        <dbReference type="Rhea" id="RHEA:14785"/>
        <dbReference type="Rhea" id="RHEA-COMP:14527"/>
        <dbReference type="Rhea" id="RHEA-COMP:17348"/>
        <dbReference type="ChEBI" id="CHEBI:33019"/>
        <dbReference type="ChEBI" id="CHEBI:46398"/>
        <dbReference type="ChEBI" id="CHEBI:140395"/>
        <dbReference type="ChEBI" id="CHEBI:173116"/>
        <dbReference type="EC" id="2.7.7.52"/>
    </reaction>
</comment>
<evidence type="ECO:0000256" key="1">
    <source>
        <dbReference type="ARBA" id="ARBA00001936"/>
    </source>
</evidence>
<dbReference type="Gene3D" id="3.30.70.1970">
    <property type="match status" value="1"/>
</dbReference>
<dbReference type="GO" id="GO:0050265">
    <property type="term" value="F:RNA uridylyltransferase activity"/>
    <property type="evidence" value="ECO:0007669"/>
    <property type="project" value="UniProtKB-EC"/>
</dbReference>
<dbReference type="GO" id="GO:0031123">
    <property type="term" value="P:RNA 3'-end processing"/>
    <property type="evidence" value="ECO:0007669"/>
    <property type="project" value="TreeGrafter"/>
</dbReference>
<evidence type="ECO:0000313" key="9">
    <source>
        <dbReference type="EMBL" id="CAD2218987.1"/>
    </source>
</evidence>
<evidence type="ECO:0000256" key="4">
    <source>
        <dbReference type="ARBA" id="ARBA00022679"/>
    </source>
</evidence>
<evidence type="ECO:0000256" key="7">
    <source>
        <dbReference type="ARBA" id="ARBA00049105"/>
    </source>
</evidence>
<feature type="domain" description="PAP-associated" evidence="8">
    <location>
        <begin position="343"/>
        <end position="404"/>
    </location>
</feature>
<dbReference type="VEuPathDB" id="TriTrypDB:ADEAN_000648000"/>
<organism evidence="9 10">
    <name type="scientific">Angomonas deanei</name>
    <dbReference type="NCBI Taxonomy" id="59799"/>
    <lineage>
        <taxon>Eukaryota</taxon>
        <taxon>Discoba</taxon>
        <taxon>Euglenozoa</taxon>
        <taxon>Kinetoplastea</taxon>
        <taxon>Metakinetoplastina</taxon>
        <taxon>Trypanosomatida</taxon>
        <taxon>Trypanosomatidae</taxon>
        <taxon>Strigomonadinae</taxon>
        <taxon>Angomonas</taxon>
    </lineage>
</organism>
<keyword evidence="10" id="KW-1185">Reference proteome</keyword>
<evidence type="ECO:0000256" key="5">
    <source>
        <dbReference type="ARBA" id="ARBA00022723"/>
    </source>
</evidence>
<evidence type="ECO:0000256" key="6">
    <source>
        <dbReference type="ARBA" id="ARBA00022842"/>
    </source>
</evidence>